<comment type="caution">
    <text evidence="9">The sequence shown here is derived from an EMBL/GenBank/DDBJ whole genome shotgun (WGS) entry which is preliminary data.</text>
</comment>
<dbReference type="PANTHER" id="PTHR13383:SF11">
    <property type="entry name" value="RIBONUCLEASE H2 SUBUNIT B"/>
    <property type="match status" value="1"/>
</dbReference>
<dbReference type="AlphaFoldDB" id="A0A2S5BFN1"/>
<dbReference type="Gene3D" id="1.10.20.120">
    <property type="match status" value="1"/>
</dbReference>
<dbReference type="GO" id="GO:0006401">
    <property type="term" value="P:RNA catabolic process"/>
    <property type="evidence" value="ECO:0007669"/>
    <property type="project" value="TreeGrafter"/>
</dbReference>
<sequence>MERKHVCILPSAVPIEANSASPTSSRFLRLPHPRTHQPALFLPYSKTGPASESPDALLEVQRISLDADKQRCWFIDEEAASGRSGTHASSDRTLTIAALDGSLAMFTPFDPLFLAISYLSTLPPHFTSYADVWESIAQRPFEASGAAAPEDDAGQFVEDLTRFGHLDLVRERFAAVCDSQDDSDGSVLLRYSASKALTLLRAKVDALAAPEDGIFGPLAATEPGEERKPELDAAATGAQAYTAVTRGLGKEDVGSGHGLSAEIQTESRQKYAIEVVANYLPPPVAKELRQAYEFPALKAYLSLVTPNSVVLNTTYLPGRGSAKLEGNGSADDLGGGSAAKKRKLEQSKGSRGVEALKKVNTKGMKSLAELFGKQAAKTTSAPGSAGSKAASQTDKPSAAKKKKTASK</sequence>
<feature type="domain" description="Ribonuclease H2 subunit B wHTH" evidence="7">
    <location>
        <begin position="113"/>
        <end position="289"/>
    </location>
</feature>
<dbReference type="OrthoDB" id="29098at2759"/>
<dbReference type="EMBL" id="PJQD01000013">
    <property type="protein sequence ID" value="POY75582.1"/>
    <property type="molecule type" value="Genomic_DNA"/>
</dbReference>
<comment type="function">
    <text evidence="4">Non catalytic subunit of RNase H2, an endonuclease that specifically degrades the RNA of RNA:DNA hybrids. Participates in DNA replication, possibly by mediating the removal of lagging-strand Okazaki fragment RNA primers during DNA replication. Mediates the excision of single ribonucleotides from DNA:RNA duplexes.</text>
</comment>
<protein>
    <recommendedName>
        <fullName evidence="2">Ribonuclease H2 subunit B</fullName>
    </recommendedName>
    <alternativeName>
        <fullName evidence="5">Ribonuclease HI subunit B</fullName>
    </alternativeName>
</protein>
<dbReference type="STRING" id="741276.A0A2S5BFN1"/>
<dbReference type="InterPro" id="IPR041195">
    <property type="entry name" value="Rnh202_N"/>
</dbReference>
<keyword evidence="3" id="KW-0539">Nucleus</keyword>
<dbReference type="PANTHER" id="PTHR13383">
    <property type="entry name" value="RIBONUCLEASE H2 SUBUNIT B"/>
    <property type="match status" value="1"/>
</dbReference>
<feature type="region of interest" description="Disordered" evidence="6">
    <location>
        <begin position="374"/>
        <end position="407"/>
    </location>
</feature>
<evidence type="ECO:0000256" key="6">
    <source>
        <dbReference type="SAM" id="MobiDB-lite"/>
    </source>
</evidence>
<dbReference type="Gene3D" id="2.20.25.530">
    <property type="match status" value="1"/>
</dbReference>
<organism evidence="9 10">
    <name type="scientific">Rhodotorula taiwanensis</name>
    <dbReference type="NCBI Taxonomy" id="741276"/>
    <lineage>
        <taxon>Eukaryota</taxon>
        <taxon>Fungi</taxon>
        <taxon>Dikarya</taxon>
        <taxon>Basidiomycota</taxon>
        <taxon>Pucciniomycotina</taxon>
        <taxon>Microbotryomycetes</taxon>
        <taxon>Sporidiobolales</taxon>
        <taxon>Sporidiobolaceae</taxon>
        <taxon>Rhodotorula</taxon>
    </lineage>
</organism>
<dbReference type="Proteomes" id="UP000237144">
    <property type="component" value="Unassembled WGS sequence"/>
</dbReference>
<evidence type="ECO:0000256" key="2">
    <source>
        <dbReference type="ARBA" id="ARBA00019062"/>
    </source>
</evidence>
<gene>
    <name evidence="9" type="ORF">BMF94_1204</name>
</gene>
<feature type="compositionally biased region" description="Basic residues" evidence="6">
    <location>
        <begin position="398"/>
        <end position="407"/>
    </location>
</feature>
<name>A0A2S5BFN1_9BASI</name>
<evidence type="ECO:0000256" key="1">
    <source>
        <dbReference type="ARBA" id="ARBA00004123"/>
    </source>
</evidence>
<evidence type="ECO:0000256" key="3">
    <source>
        <dbReference type="ARBA" id="ARBA00023242"/>
    </source>
</evidence>
<dbReference type="GO" id="GO:0005654">
    <property type="term" value="C:nucleoplasm"/>
    <property type="evidence" value="ECO:0007669"/>
    <property type="project" value="TreeGrafter"/>
</dbReference>
<dbReference type="Pfam" id="PF17745">
    <property type="entry name" value="Ydr279_N"/>
    <property type="match status" value="1"/>
</dbReference>
<evidence type="ECO:0000256" key="5">
    <source>
        <dbReference type="ARBA" id="ARBA00033464"/>
    </source>
</evidence>
<feature type="compositionally biased region" description="Low complexity" evidence="6">
    <location>
        <begin position="380"/>
        <end position="391"/>
    </location>
</feature>
<evidence type="ECO:0000313" key="10">
    <source>
        <dbReference type="Proteomes" id="UP000237144"/>
    </source>
</evidence>
<feature type="domain" description="Rnh202 triple barrel" evidence="8">
    <location>
        <begin position="19"/>
        <end position="110"/>
    </location>
</feature>
<dbReference type="GO" id="GO:0032299">
    <property type="term" value="C:ribonuclease H2 complex"/>
    <property type="evidence" value="ECO:0007669"/>
    <property type="project" value="InterPro"/>
</dbReference>
<proteinExistence type="predicted"/>
<evidence type="ECO:0000256" key="4">
    <source>
        <dbReference type="ARBA" id="ARBA00024778"/>
    </source>
</evidence>
<evidence type="ECO:0000259" key="8">
    <source>
        <dbReference type="Pfam" id="PF17745"/>
    </source>
</evidence>
<dbReference type="InterPro" id="IPR019024">
    <property type="entry name" value="RNase_H2_suB_wHTH"/>
</dbReference>
<evidence type="ECO:0000259" key="7">
    <source>
        <dbReference type="Pfam" id="PF09468"/>
    </source>
</evidence>
<accession>A0A2S5BFN1</accession>
<reference evidence="9 10" key="1">
    <citation type="journal article" date="2018" name="Front. Microbiol.">
        <title>Prospects for Fungal Bioremediation of Acidic Radioactive Waste Sites: Characterization and Genome Sequence of Rhodotorula taiwanensis MD1149.</title>
        <authorList>
            <person name="Tkavc R."/>
            <person name="Matrosova V.Y."/>
            <person name="Grichenko O.E."/>
            <person name="Gostincar C."/>
            <person name="Volpe R.P."/>
            <person name="Klimenkova P."/>
            <person name="Gaidamakova E.K."/>
            <person name="Zhou C.E."/>
            <person name="Stewart B.J."/>
            <person name="Lyman M.G."/>
            <person name="Malfatti S.A."/>
            <person name="Rubinfeld B."/>
            <person name="Courtot M."/>
            <person name="Singh J."/>
            <person name="Dalgard C.L."/>
            <person name="Hamilton T."/>
            <person name="Frey K.G."/>
            <person name="Gunde-Cimerman N."/>
            <person name="Dugan L."/>
            <person name="Daly M.J."/>
        </authorList>
    </citation>
    <scope>NUCLEOTIDE SEQUENCE [LARGE SCALE GENOMIC DNA]</scope>
    <source>
        <strain evidence="9 10">MD1149</strain>
    </source>
</reference>
<dbReference type="InterPro" id="IPR040456">
    <property type="entry name" value="RNase_H2_suB"/>
</dbReference>
<keyword evidence="10" id="KW-1185">Reference proteome</keyword>
<comment type="subcellular location">
    <subcellularLocation>
        <location evidence="1">Nucleus</location>
    </subcellularLocation>
</comment>
<dbReference type="Pfam" id="PF09468">
    <property type="entry name" value="RNase_H2-Ydr279"/>
    <property type="match status" value="1"/>
</dbReference>
<feature type="region of interest" description="Disordered" evidence="6">
    <location>
        <begin position="320"/>
        <end position="358"/>
    </location>
</feature>
<evidence type="ECO:0000313" key="9">
    <source>
        <dbReference type="EMBL" id="POY75582.1"/>
    </source>
</evidence>